<evidence type="ECO:0000259" key="1">
    <source>
        <dbReference type="Pfam" id="PF10075"/>
    </source>
</evidence>
<dbReference type="SUPFAM" id="SSF48371">
    <property type="entry name" value="ARM repeat"/>
    <property type="match status" value="1"/>
</dbReference>
<dbReference type="InterPro" id="IPR016020">
    <property type="entry name" value="Transl_init_fac_sub12_N_euk"/>
</dbReference>
<organism evidence="2 3">
    <name type="scientific">Lagenidium giganteum</name>
    <dbReference type="NCBI Taxonomy" id="4803"/>
    <lineage>
        <taxon>Eukaryota</taxon>
        <taxon>Sar</taxon>
        <taxon>Stramenopiles</taxon>
        <taxon>Oomycota</taxon>
        <taxon>Peronosporomycetes</taxon>
        <taxon>Pythiales</taxon>
        <taxon>Pythiaceae</taxon>
    </lineage>
</organism>
<dbReference type="SUPFAM" id="SSF46785">
    <property type="entry name" value="Winged helix' DNA-binding domain"/>
    <property type="match status" value="1"/>
</dbReference>
<dbReference type="InterPro" id="IPR036388">
    <property type="entry name" value="WH-like_DNA-bd_sf"/>
</dbReference>
<feature type="domain" description="CSN8/PSMD8/EIF3K" evidence="1">
    <location>
        <begin position="80"/>
        <end position="200"/>
    </location>
</feature>
<dbReference type="Proteomes" id="UP001146120">
    <property type="component" value="Unassembled WGS sequence"/>
</dbReference>
<dbReference type="EMBL" id="DAKRPA010000308">
    <property type="protein sequence ID" value="DAZ93553.1"/>
    <property type="molecule type" value="Genomic_DNA"/>
</dbReference>
<evidence type="ECO:0000313" key="3">
    <source>
        <dbReference type="Proteomes" id="UP001146120"/>
    </source>
</evidence>
<dbReference type="GO" id="GO:0005852">
    <property type="term" value="C:eukaryotic translation initiation factor 3 complex"/>
    <property type="evidence" value="ECO:0007669"/>
    <property type="project" value="InterPro"/>
</dbReference>
<dbReference type="InterPro" id="IPR016024">
    <property type="entry name" value="ARM-type_fold"/>
</dbReference>
<dbReference type="Pfam" id="PF10075">
    <property type="entry name" value="CSN8_PSD8_EIF3K"/>
    <property type="match status" value="1"/>
</dbReference>
<dbReference type="InterPro" id="IPR036390">
    <property type="entry name" value="WH_DNA-bd_sf"/>
</dbReference>
<dbReference type="GO" id="GO:0003743">
    <property type="term" value="F:translation initiation factor activity"/>
    <property type="evidence" value="ECO:0007669"/>
    <property type="project" value="InterPro"/>
</dbReference>
<evidence type="ECO:0000313" key="2">
    <source>
        <dbReference type="EMBL" id="DAZ93553.1"/>
    </source>
</evidence>
<name>A0AAV2YJT1_9STRA</name>
<accession>A0AAV2YJT1</accession>
<dbReference type="AlphaFoldDB" id="A0AAV2YJT1"/>
<dbReference type="InterPro" id="IPR009374">
    <property type="entry name" value="eIF3k"/>
</dbReference>
<protein>
    <recommendedName>
        <fullName evidence="1">CSN8/PSMD8/EIF3K domain-containing protein</fullName>
    </recommendedName>
</protein>
<dbReference type="PANTHER" id="PTHR13022:SF0">
    <property type="entry name" value="EUKARYOTIC TRANSLATION INITIATION FACTOR 3 SUBUNIT K"/>
    <property type="match status" value="1"/>
</dbReference>
<comment type="caution">
    <text evidence="2">The sequence shown here is derived from an EMBL/GenBank/DDBJ whole genome shotgun (WGS) entry which is preliminary data.</text>
</comment>
<dbReference type="Gene3D" id="1.10.10.10">
    <property type="entry name" value="Winged helix-like DNA-binding domain superfamily/Winged helix DNA-binding domain"/>
    <property type="match status" value="1"/>
</dbReference>
<dbReference type="GO" id="GO:0043022">
    <property type="term" value="F:ribosome binding"/>
    <property type="evidence" value="ECO:0007669"/>
    <property type="project" value="InterPro"/>
</dbReference>
<dbReference type="PANTHER" id="PTHR13022">
    <property type="entry name" value="EUKARYOTIC TRANSLATION INITIATION FACTOR 3 SUBUNIT 11"/>
    <property type="match status" value="1"/>
</dbReference>
<dbReference type="Gene3D" id="1.25.40.250">
    <property type="entry name" value="ARM repeat, domain 1"/>
    <property type="match status" value="1"/>
</dbReference>
<gene>
    <name evidence="2" type="ORF">N0F65_006541</name>
</gene>
<dbReference type="GO" id="GO:0006446">
    <property type="term" value="P:regulation of translational initiation"/>
    <property type="evidence" value="ECO:0007669"/>
    <property type="project" value="InterPro"/>
</dbReference>
<dbReference type="InterPro" id="IPR033464">
    <property type="entry name" value="CSN8_PSD8_EIF3K"/>
</dbReference>
<keyword evidence="3" id="KW-1185">Reference proteome</keyword>
<reference evidence="2" key="2">
    <citation type="journal article" date="2023" name="Microbiol Resour">
        <title>Decontamination and Annotation of the Draft Genome Sequence of the Oomycete Lagenidium giganteum ARSEF 373.</title>
        <authorList>
            <person name="Morgan W.R."/>
            <person name="Tartar A."/>
        </authorList>
    </citation>
    <scope>NUCLEOTIDE SEQUENCE</scope>
    <source>
        <strain evidence="2">ARSEF 373</strain>
    </source>
</reference>
<reference evidence="2" key="1">
    <citation type="submission" date="2022-11" db="EMBL/GenBank/DDBJ databases">
        <authorList>
            <person name="Morgan W.R."/>
            <person name="Tartar A."/>
        </authorList>
    </citation>
    <scope>NUCLEOTIDE SEQUENCE</scope>
    <source>
        <strain evidence="2">ARSEF 373</strain>
    </source>
</reference>
<proteinExistence type="predicted"/>
<sequence length="212" mass="23263">MVAYKKQTLVDYTAVDAQKASAVQKTLLEIYNSNNAFDQAVVKSLVQYVDEQVKDATVDVDANLALLKLFLVYPDSLDKAVVIKVLAKAVMALPSQFFSGANTMISESLREDAAIQNLLAAGYHLQACAFEEFWKVDLSAATKIAGFTDASYSSISTSVLKSALNISDKEVKDLVAAENWTLEDEIVKIPANEDNQVRPKKDVLKVIHTLSR</sequence>